<keyword evidence="3" id="KW-0720">Serine protease</keyword>
<evidence type="ECO:0000259" key="5">
    <source>
        <dbReference type="Pfam" id="PF17815"/>
    </source>
</evidence>
<evidence type="ECO:0000313" key="6">
    <source>
        <dbReference type="EMBL" id="SOV13337.1"/>
    </source>
</evidence>
<evidence type="ECO:0000313" key="7">
    <source>
        <dbReference type="Proteomes" id="UP000831156"/>
    </source>
</evidence>
<dbReference type="GO" id="GO:0006508">
    <property type="term" value="P:proteolysis"/>
    <property type="evidence" value="ECO:0007669"/>
    <property type="project" value="UniProtKB-KW"/>
</dbReference>
<organism evidence="6 7">
    <name type="scientific">Plasmodium gaboni</name>
    <dbReference type="NCBI Taxonomy" id="647221"/>
    <lineage>
        <taxon>Eukaryota</taxon>
        <taxon>Sar</taxon>
        <taxon>Alveolata</taxon>
        <taxon>Apicomplexa</taxon>
        <taxon>Aconoidasida</taxon>
        <taxon>Haemosporida</taxon>
        <taxon>Plasmodiidae</taxon>
        <taxon>Plasmodium</taxon>
        <taxon>Plasmodium (Laverania)</taxon>
    </lineage>
</organism>
<dbReference type="InterPro" id="IPR046449">
    <property type="entry name" value="DEGP_PDZ_sf"/>
</dbReference>
<proteinExistence type="predicted"/>
<evidence type="ECO:0000256" key="4">
    <source>
        <dbReference type="SAM" id="Phobius"/>
    </source>
</evidence>
<name>A0ABY1ULZ9_9APIC</name>
<keyword evidence="2" id="KW-0378">Hydrolase</keyword>
<keyword evidence="1 6" id="KW-0645">Protease</keyword>
<sequence length="993" mass="117156">MDFICIPPYYKIILMIIMLIFLRPRCDMNNFLNCSGEKDIISSTYFKRRDDNMYILCRILNDQRDIEITHIADMLHYNKKNDAYMRKEHNLLEEQNNVSYNPLNSYTYKKKKYILYEKPKKKKEQLTHNIKYENMSHNDHMSNNILWKNSRPYNKSNTLNEDEKNILCLSKQCNQKNVINDFNYDEFLKNEEKTKKKKKNIYYIYKKKNNNNKINEINSVQHFNVKKNILSEKKKNPLNDNLKNKKKIGQIKFHIVGYDKKKIKNYLTPSMISSIKKNLKNKNKKMSEDVNMDKSIGGVLPFFPREYFMRSSPNKENIKMDTNKNNKEESIINEKLLKNLQNISLSSRIKDIQVEEGSERKIKEEDNNIKEQGNSFKKYFKGVVKLYVDITEPSLEMIWQNNPPKSITGSGFIIEGHLILTNAHNISYSTRILIRKHGNSGKYESKILFVAHDVDIAILTVEDKTFFDDVYALHFGPLPSLKDEIITMGYPSGGDKLSVTEGIVSRIDVQYYKHSNYKFLLTQIDAPLNPGNSGGPALVKEKVVGICFQSYKASNNISYIIPSTIISHVLLDIHKNKKYNGYAFLGVKYEPLENPYLREALGLAELERKKIIKQNVGILITEVFEGHMSKQQGKHYNVGDKYDYMGDKYNYMGDKYNYMDDKHYNVDDKYNYMGDKHYNVDDTYNYMDDKHYNVDDKYNYMGDNHRDIPEMDASCTYILNNIRSDKKKKYNNNNNNSDNNDYMCGEDTNRLYGLKINDIILSVDDKQINNDGTVILRDEETVGFEYLFNNKFINDICNIKIVRNKKIKIIIIKLYKVEYLLKQHNWDKRNKYFIYGGIVFSILTRSLYLYAQNAEIDRLLLYNHFKKKTTDEIVILKNILPTKITTGYYYTNSIVLRVNNIIVKNLKHFIHLIEMIKYTHKPKYLTKNKYTLQNFKNYYNKNITSLEINKIIHILILTTSGQQVPIVLNKRDVEKYSEEIKKIYSITSDRYVY</sequence>
<feature type="transmembrane region" description="Helical" evidence="4">
    <location>
        <begin position="6"/>
        <end position="22"/>
    </location>
</feature>
<dbReference type="InterPro" id="IPR009003">
    <property type="entry name" value="Peptidase_S1_PA"/>
</dbReference>
<dbReference type="Proteomes" id="UP000831156">
    <property type="component" value="Chromosome 8"/>
</dbReference>
<evidence type="ECO:0000256" key="1">
    <source>
        <dbReference type="ARBA" id="ARBA00022670"/>
    </source>
</evidence>
<keyword evidence="7" id="KW-1185">Reference proteome</keyword>
<dbReference type="PANTHER" id="PTHR45980">
    <property type="match status" value="1"/>
</dbReference>
<dbReference type="Gene3D" id="2.40.10.10">
    <property type="entry name" value="Trypsin-like serine proteases"/>
    <property type="match status" value="2"/>
</dbReference>
<evidence type="ECO:0000256" key="3">
    <source>
        <dbReference type="ARBA" id="ARBA00022825"/>
    </source>
</evidence>
<reference evidence="6" key="1">
    <citation type="submission" date="2016-09" db="EMBL/GenBank/DDBJ databases">
        <authorList>
            <consortium name="Pathogen Informatics"/>
            <person name="Sun Q."/>
            <person name="Inoue M."/>
        </authorList>
    </citation>
    <scope>NUCLEOTIDE SEQUENCE</scope>
</reference>
<dbReference type="SUPFAM" id="SSF50494">
    <property type="entry name" value="Trypsin-like serine proteases"/>
    <property type="match status" value="1"/>
</dbReference>
<gene>
    <name evidence="6" type="ORF">PGABG01_0807900</name>
</gene>
<accession>A0ABY1ULZ9</accession>
<dbReference type="EMBL" id="LT969431">
    <property type="protein sequence ID" value="SOV13337.1"/>
    <property type="molecule type" value="Genomic_DNA"/>
</dbReference>
<dbReference type="Pfam" id="PF17815">
    <property type="entry name" value="PDZ_3"/>
    <property type="match status" value="1"/>
</dbReference>
<keyword evidence="4" id="KW-1133">Transmembrane helix</keyword>
<dbReference type="GO" id="GO:0008233">
    <property type="term" value="F:peptidase activity"/>
    <property type="evidence" value="ECO:0007669"/>
    <property type="project" value="UniProtKB-KW"/>
</dbReference>
<dbReference type="InterPro" id="IPR043504">
    <property type="entry name" value="Peptidase_S1_PA_chymotrypsin"/>
</dbReference>
<dbReference type="Gene3D" id="3.20.190.20">
    <property type="match status" value="1"/>
</dbReference>
<keyword evidence="4" id="KW-0812">Transmembrane</keyword>
<evidence type="ECO:0000256" key="2">
    <source>
        <dbReference type="ARBA" id="ARBA00022801"/>
    </source>
</evidence>
<dbReference type="Pfam" id="PF13365">
    <property type="entry name" value="Trypsin_2"/>
    <property type="match status" value="1"/>
</dbReference>
<feature type="domain" description="Protease Do-like PDZ" evidence="5">
    <location>
        <begin position="822"/>
        <end position="990"/>
    </location>
</feature>
<protein>
    <submittedName>
        <fullName evidence="6">Serine protease DegP</fullName>
    </submittedName>
</protein>
<keyword evidence="4" id="KW-0472">Membrane</keyword>
<dbReference type="PANTHER" id="PTHR45980:SF9">
    <property type="entry name" value="PROTEASE DO-LIKE 10, MITOCHONDRIAL-RELATED"/>
    <property type="match status" value="1"/>
</dbReference>
<dbReference type="InterPro" id="IPR041517">
    <property type="entry name" value="DEGP_PDZ"/>
</dbReference>